<dbReference type="CDD" id="cd00590">
    <property type="entry name" value="RRM_SF"/>
    <property type="match status" value="1"/>
</dbReference>
<dbReference type="SMART" id="SM00360">
    <property type="entry name" value="RRM"/>
    <property type="match status" value="1"/>
</dbReference>
<dbReference type="Pfam" id="PF00076">
    <property type="entry name" value="RRM_1"/>
    <property type="match status" value="1"/>
</dbReference>
<keyword evidence="1 2" id="KW-0694">RNA-binding</keyword>
<evidence type="ECO:0000313" key="4">
    <source>
        <dbReference type="EMBL" id="KAK9763319.1"/>
    </source>
</evidence>
<dbReference type="InterPro" id="IPR012677">
    <property type="entry name" value="Nucleotide-bd_a/b_plait_sf"/>
</dbReference>
<reference evidence="4 5" key="1">
    <citation type="submission" date="2023-04" db="EMBL/GenBank/DDBJ databases">
        <title>Genome of Basidiobolus ranarum AG-B5.</title>
        <authorList>
            <person name="Stajich J.E."/>
            <person name="Carter-House D."/>
            <person name="Gryganskyi A."/>
        </authorList>
    </citation>
    <scope>NUCLEOTIDE SEQUENCE [LARGE SCALE GENOMIC DNA]</scope>
    <source>
        <strain evidence="4 5">AG-B5</strain>
    </source>
</reference>
<organism evidence="4 5">
    <name type="scientific">Basidiobolus ranarum</name>
    <dbReference type="NCBI Taxonomy" id="34480"/>
    <lineage>
        <taxon>Eukaryota</taxon>
        <taxon>Fungi</taxon>
        <taxon>Fungi incertae sedis</taxon>
        <taxon>Zoopagomycota</taxon>
        <taxon>Entomophthoromycotina</taxon>
        <taxon>Basidiobolomycetes</taxon>
        <taxon>Basidiobolales</taxon>
        <taxon>Basidiobolaceae</taxon>
        <taxon>Basidiobolus</taxon>
    </lineage>
</organism>
<dbReference type="InterPro" id="IPR000504">
    <property type="entry name" value="RRM_dom"/>
</dbReference>
<dbReference type="InterPro" id="IPR050502">
    <property type="entry name" value="Euk_RNA-bind_prot"/>
</dbReference>
<evidence type="ECO:0000256" key="1">
    <source>
        <dbReference type="ARBA" id="ARBA00022884"/>
    </source>
</evidence>
<dbReference type="SUPFAM" id="SSF54928">
    <property type="entry name" value="RNA-binding domain, RBD"/>
    <property type="match status" value="1"/>
</dbReference>
<evidence type="ECO:0000259" key="3">
    <source>
        <dbReference type="PROSITE" id="PS50102"/>
    </source>
</evidence>
<proteinExistence type="predicted"/>
<protein>
    <recommendedName>
        <fullName evidence="3">RRM domain-containing protein</fullName>
    </recommendedName>
</protein>
<dbReference type="PROSITE" id="PS50102">
    <property type="entry name" value="RRM"/>
    <property type="match status" value="1"/>
</dbReference>
<accession>A0ABR2WP91</accession>
<feature type="domain" description="RRM" evidence="3">
    <location>
        <begin position="24"/>
        <end position="95"/>
    </location>
</feature>
<dbReference type="Proteomes" id="UP001479436">
    <property type="component" value="Unassembled WGS sequence"/>
</dbReference>
<dbReference type="PANTHER" id="PTHR48025:SF1">
    <property type="entry name" value="RRM DOMAIN-CONTAINING PROTEIN"/>
    <property type="match status" value="1"/>
</dbReference>
<keyword evidence="5" id="KW-1185">Reference proteome</keyword>
<comment type="caution">
    <text evidence="4">The sequence shown here is derived from an EMBL/GenBank/DDBJ whole genome shotgun (WGS) entry which is preliminary data.</text>
</comment>
<dbReference type="EMBL" id="JASJQH010000673">
    <property type="protein sequence ID" value="KAK9763319.1"/>
    <property type="molecule type" value="Genomic_DNA"/>
</dbReference>
<dbReference type="Gene3D" id="3.30.70.330">
    <property type="match status" value="1"/>
</dbReference>
<gene>
    <name evidence="4" type="ORF">K7432_010119</name>
</gene>
<name>A0ABR2WP91_9FUNG</name>
<dbReference type="PANTHER" id="PTHR48025">
    <property type="entry name" value="OS02G0815200 PROTEIN"/>
    <property type="match status" value="1"/>
</dbReference>
<evidence type="ECO:0000256" key="2">
    <source>
        <dbReference type="PROSITE-ProRule" id="PRU00176"/>
    </source>
</evidence>
<dbReference type="InterPro" id="IPR035979">
    <property type="entry name" value="RBD_domain_sf"/>
</dbReference>
<evidence type="ECO:0000313" key="5">
    <source>
        <dbReference type="Proteomes" id="UP001479436"/>
    </source>
</evidence>
<sequence length="98" mass="11029">MSTLFTATLPKTGLRIIQRTYATKTIFVANLPRETTHQDLKLLFSNYGSVYTVKHAPRQNFGFVIMESSSASKAIEAAKGYRLHGNVLKVKESQPRKK</sequence>